<accession>A0A0M6WRS9</accession>
<dbReference type="Proteomes" id="UP000095495">
    <property type="component" value="Unassembled WGS sequence"/>
</dbReference>
<evidence type="ECO:0000313" key="3">
    <source>
        <dbReference type="EMBL" id="MTR80723.1"/>
    </source>
</evidence>
<reference evidence="1" key="1">
    <citation type="submission" date="2015-05" db="EMBL/GenBank/DDBJ databases">
        <authorList>
            <person name="Wang D.B."/>
            <person name="Wang M."/>
        </authorList>
    </citation>
    <scope>NUCLEOTIDE SEQUENCE [LARGE SCALE GENOMIC DNA]</scope>
    <source>
        <strain evidence="1">M72</strain>
    </source>
</reference>
<name>A0A0M6WRS9_9FIRM</name>
<dbReference type="Proteomes" id="UP000446657">
    <property type="component" value="Unassembled WGS sequence"/>
</dbReference>
<dbReference type="GeneID" id="99747545"/>
<reference evidence="4" key="2">
    <citation type="submission" date="2015-05" db="EMBL/GenBank/DDBJ databases">
        <authorList>
            <consortium name="Pathogen Informatics"/>
        </authorList>
    </citation>
    <scope>NUCLEOTIDE SEQUENCE [LARGE SCALE GENOMIC DNA]</scope>
    <source>
        <strain evidence="2 5">2789STDY5608863</strain>
        <strain evidence="4">M72</strain>
    </source>
</reference>
<evidence type="ECO:0000313" key="1">
    <source>
        <dbReference type="EMBL" id="CRL40326.1"/>
    </source>
</evidence>
<evidence type="ECO:0000313" key="2">
    <source>
        <dbReference type="EMBL" id="CUN01018.1"/>
    </source>
</evidence>
<evidence type="ECO:0000313" key="6">
    <source>
        <dbReference type="Proteomes" id="UP000446657"/>
    </source>
</evidence>
<gene>
    <name evidence="2" type="ORF">ERS852420_02123</name>
    <name evidence="3" type="ORF">GMD30_03150</name>
    <name evidence="1" type="ORF">M72_09121</name>
</gene>
<dbReference type="EMBL" id="CVRR01000033">
    <property type="protein sequence ID" value="CRL40326.1"/>
    <property type="molecule type" value="Genomic_DNA"/>
</dbReference>
<organism evidence="1 4">
    <name type="scientific">Roseburia faecis</name>
    <dbReference type="NCBI Taxonomy" id="301302"/>
    <lineage>
        <taxon>Bacteria</taxon>
        <taxon>Bacillati</taxon>
        <taxon>Bacillota</taxon>
        <taxon>Clostridia</taxon>
        <taxon>Lachnospirales</taxon>
        <taxon>Lachnospiraceae</taxon>
        <taxon>Roseburia</taxon>
    </lineage>
</organism>
<dbReference type="AlphaFoldDB" id="A0A0M6WRS9"/>
<dbReference type="OrthoDB" id="2064715at2"/>
<dbReference type="EMBL" id="CYXV01000008">
    <property type="protein sequence ID" value="CUN01018.1"/>
    <property type="molecule type" value="Genomic_DNA"/>
</dbReference>
<keyword evidence="4" id="KW-1185">Reference proteome</keyword>
<evidence type="ECO:0000313" key="5">
    <source>
        <dbReference type="Proteomes" id="UP000095495"/>
    </source>
</evidence>
<dbReference type="RefSeq" id="WP_022046492.1">
    <property type="nucleotide sequence ID" value="NZ_CP173697.1"/>
</dbReference>
<dbReference type="Proteomes" id="UP000049979">
    <property type="component" value="Unassembled WGS sequence"/>
</dbReference>
<reference evidence="3 6" key="3">
    <citation type="journal article" date="2019" name="Nat. Med.">
        <title>A library of human gut bacterial isolates paired with longitudinal multiomics data enables mechanistic microbiome research.</title>
        <authorList>
            <person name="Poyet M."/>
            <person name="Groussin M."/>
            <person name="Gibbons S.M."/>
            <person name="Avila-Pacheco J."/>
            <person name="Jiang X."/>
            <person name="Kearney S.M."/>
            <person name="Perrotta A.R."/>
            <person name="Berdy B."/>
            <person name="Zhao S."/>
            <person name="Lieberman T.D."/>
            <person name="Swanson P.K."/>
            <person name="Smith M."/>
            <person name="Roesemann S."/>
            <person name="Alexander J.E."/>
            <person name="Rich S.A."/>
            <person name="Livny J."/>
            <person name="Vlamakis H."/>
            <person name="Clish C."/>
            <person name="Bullock K."/>
            <person name="Deik A."/>
            <person name="Scott J."/>
            <person name="Pierce K.A."/>
            <person name="Xavier R.J."/>
            <person name="Alm E.J."/>
        </authorList>
    </citation>
    <scope>NUCLEOTIDE SEQUENCE [LARGE SCALE GENOMIC DNA]</scope>
    <source>
        <strain evidence="3 6">BIOML-A1</strain>
    </source>
</reference>
<dbReference type="STRING" id="301302.ERS852420_02123"/>
<sequence>MAEKPAGHILIECPNTIFHLYARDEGELSKIETFLRNIRGIKRLGLNDIYIWCNRQGILYVTKFHYRKDFSLWFNMKSYYLYFLQKFRYQFAQYAG</sequence>
<evidence type="ECO:0000313" key="4">
    <source>
        <dbReference type="Proteomes" id="UP000049979"/>
    </source>
</evidence>
<proteinExistence type="predicted"/>
<protein>
    <submittedName>
        <fullName evidence="1">Uncharacterized protein</fullName>
    </submittedName>
</protein>
<dbReference type="EMBL" id="WNAL01000004">
    <property type="protein sequence ID" value="MTR80723.1"/>
    <property type="molecule type" value="Genomic_DNA"/>
</dbReference>